<sequence>MHSINTSGLHSAGRRTPRPRTSSGLRRATAVLGLCVALVAGASTSMAEPRTGPTPPVVTADQVMPHLDALQRIADRNGGNRAHGTQGYRYSVAYVQAALDKAGFRTTLRRFTHDGATGYNLIADWPGGDPEHILFAGAHLDSVETGPGINDNGSGSAALLATALEVSEASLKPNRHLRFAWWGAEEGGLLGSRAYVRDLSAAERDRIDVYLNVDMAGTKGNNRPWLVVHDDPAAAEAFEGYFAARNLPTFEIGIGGSDHVSFGEAGIPVGGFATGIDDCIHEACDRVENVDPVTETTSTNAFISTVWQLAARR</sequence>
<proteinExistence type="predicted"/>
<keyword evidence="4" id="KW-1185">Reference proteome</keyword>
<dbReference type="SUPFAM" id="SSF53187">
    <property type="entry name" value="Zn-dependent exopeptidases"/>
    <property type="match status" value="1"/>
</dbReference>
<dbReference type="EMBL" id="BAAASD010000001">
    <property type="protein sequence ID" value="GAA2325948.1"/>
    <property type="molecule type" value="Genomic_DNA"/>
</dbReference>
<dbReference type="RefSeq" id="WP_346172729.1">
    <property type="nucleotide sequence ID" value="NZ_BAAASD010000001.1"/>
</dbReference>
<feature type="region of interest" description="Disordered" evidence="1">
    <location>
        <begin position="1"/>
        <end position="25"/>
    </location>
</feature>
<dbReference type="Proteomes" id="UP001500253">
    <property type="component" value="Unassembled WGS sequence"/>
</dbReference>
<dbReference type="PANTHER" id="PTHR12147:SF26">
    <property type="entry name" value="PEPTIDASE M28 DOMAIN-CONTAINING PROTEIN"/>
    <property type="match status" value="1"/>
</dbReference>
<dbReference type="Gene3D" id="3.40.630.10">
    <property type="entry name" value="Zn peptidases"/>
    <property type="match status" value="1"/>
</dbReference>
<evidence type="ECO:0000313" key="3">
    <source>
        <dbReference type="EMBL" id="GAA2325948.1"/>
    </source>
</evidence>
<feature type="domain" description="Peptidase M28" evidence="2">
    <location>
        <begin position="120"/>
        <end position="301"/>
    </location>
</feature>
<organism evidence="3 4">
    <name type="scientific">Streptomyces cuspidosporus</name>
    <dbReference type="NCBI Taxonomy" id="66882"/>
    <lineage>
        <taxon>Bacteria</taxon>
        <taxon>Bacillati</taxon>
        <taxon>Actinomycetota</taxon>
        <taxon>Actinomycetes</taxon>
        <taxon>Kitasatosporales</taxon>
        <taxon>Streptomycetaceae</taxon>
        <taxon>Streptomyces</taxon>
    </lineage>
</organism>
<dbReference type="Pfam" id="PF04389">
    <property type="entry name" value="Peptidase_M28"/>
    <property type="match status" value="1"/>
</dbReference>
<gene>
    <name evidence="3" type="ORF">GCM10010246_04140</name>
</gene>
<evidence type="ECO:0000313" key="4">
    <source>
        <dbReference type="Proteomes" id="UP001500253"/>
    </source>
</evidence>
<dbReference type="InterPro" id="IPR007484">
    <property type="entry name" value="Peptidase_M28"/>
</dbReference>
<dbReference type="PANTHER" id="PTHR12147">
    <property type="entry name" value="METALLOPEPTIDASE M28 FAMILY MEMBER"/>
    <property type="match status" value="1"/>
</dbReference>
<comment type="caution">
    <text evidence="3">The sequence shown here is derived from an EMBL/GenBank/DDBJ whole genome shotgun (WGS) entry which is preliminary data.</text>
</comment>
<name>A0ABN3FBD5_9ACTN</name>
<accession>A0ABN3FBD5</accession>
<evidence type="ECO:0000256" key="1">
    <source>
        <dbReference type="SAM" id="MobiDB-lite"/>
    </source>
</evidence>
<evidence type="ECO:0000259" key="2">
    <source>
        <dbReference type="Pfam" id="PF04389"/>
    </source>
</evidence>
<dbReference type="InterPro" id="IPR045175">
    <property type="entry name" value="M28_fam"/>
</dbReference>
<reference evidence="3 4" key="1">
    <citation type="journal article" date="2019" name="Int. J. Syst. Evol. Microbiol.">
        <title>The Global Catalogue of Microorganisms (GCM) 10K type strain sequencing project: providing services to taxonomists for standard genome sequencing and annotation.</title>
        <authorList>
            <consortium name="The Broad Institute Genomics Platform"/>
            <consortium name="The Broad Institute Genome Sequencing Center for Infectious Disease"/>
            <person name="Wu L."/>
            <person name="Ma J."/>
        </authorList>
    </citation>
    <scope>NUCLEOTIDE SEQUENCE [LARGE SCALE GENOMIC DNA]</scope>
    <source>
        <strain evidence="3 4">JCM 4316</strain>
    </source>
</reference>
<protein>
    <submittedName>
        <fullName evidence="3">M28 family metallopeptidase</fullName>
    </submittedName>
</protein>